<dbReference type="GO" id="GO:0003735">
    <property type="term" value="F:structural constituent of ribosome"/>
    <property type="evidence" value="ECO:0007669"/>
    <property type="project" value="InterPro"/>
</dbReference>
<feature type="domain" description="Large ribosomal subunit protein bL12 oligomerization" evidence="5">
    <location>
        <begin position="109"/>
        <end position="156"/>
    </location>
</feature>
<dbReference type="AlphaFoldDB" id="A0A8S0W7J8"/>
<evidence type="ECO:0000256" key="2">
    <source>
        <dbReference type="ARBA" id="ARBA00022980"/>
    </source>
</evidence>
<evidence type="ECO:0000256" key="1">
    <source>
        <dbReference type="ARBA" id="ARBA00007197"/>
    </source>
</evidence>
<proteinExistence type="inferred from homology"/>
<protein>
    <submittedName>
        <fullName evidence="6">Uncharacterized protein</fullName>
    </submittedName>
</protein>
<feature type="domain" description="Large ribosomal subunit protein bL12 C-terminal" evidence="4">
    <location>
        <begin position="172"/>
        <end position="240"/>
    </location>
</feature>
<comment type="similarity">
    <text evidence="1">Belongs to the bacterial ribosomal protein bL12 family.</text>
</comment>
<organism evidence="6 7">
    <name type="scientific">Cyclocybe aegerita</name>
    <name type="common">Black poplar mushroom</name>
    <name type="synonym">Agrocybe aegerita</name>
    <dbReference type="NCBI Taxonomy" id="1973307"/>
    <lineage>
        <taxon>Eukaryota</taxon>
        <taxon>Fungi</taxon>
        <taxon>Dikarya</taxon>
        <taxon>Basidiomycota</taxon>
        <taxon>Agaricomycotina</taxon>
        <taxon>Agaricomycetes</taxon>
        <taxon>Agaricomycetidae</taxon>
        <taxon>Agaricales</taxon>
        <taxon>Agaricineae</taxon>
        <taxon>Bolbitiaceae</taxon>
        <taxon>Cyclocybe</taxon>
    </lineage>
</organism>
<dbReference type="SUPFAM" id="SSF48300">
    <property type="entry name" value="Ribosomal protein L7/12, oligomerisation (N-terminal) domain"/>
    <property type="match status" value="1"/>
</dbReference>
<dbReference type="OrthoDB" id="250175at2759"/>
<dbReference type="GO" id="GO:0005762">
    <property type="term" value="C:mitochondrial large ribosomal subunit"/>
    <property type="evidence" value="ECO:0007669"/>
    <property type="project" value="TreeGrafter"/>
</dbReference>
<keyword evidence="7" id="KW-1185">Reference proteome</keyword>
<dbReference type="Pfam" id="PF00542">
    <property type="entry name" value="Ribosomal_L12"/>
    <property type="match status" value="1"/>
</dbReference>
<accession>A0A8S0W7J8</accession>
<dbReference type="GO" id="GO:0006412">
    <property type="term" value="P:translation"/>
    <property type="evidence" value="ECO:0007669"/>
    <property type="project" value="InterPro"/>
</dbReference>
<evidence type="ECO:0000259" key="4">
    <source>
        <dbReference type="Pfam" id="PF00542"/>
    </source>
</evidence>
<name>A0A8S0W7J8_CYCAE</name>
<dbReference type="FunFam" id="3.30.1390.10:FF:000001">
    <property type="entry name" value="50S ribosomal protein L7/L12"/>
    <property type="match status" value="1"/>
</dbReference>
<dbReference type="InterPro" id="IPR008932">
    <property type="entry name" value="Ribosomal_bL12_oligo"/>
</dbReference>
<dbReference type="SUPFAM" id="SSF54736">
    <property type="entry name" value="ClpS-like"/>
    <property type="match status" value="1"/>
</dbReference>
<dbReference type="PANTHER" id="PTHR45987:SF4">
    <property type="entry name" value="LARGE RIBOSOMAL SUBUNIT PROTEIN BL12M"/>
    <property type="match status" value="1"/>
</dbReference>
<dbReference type="Gene3D" id="3.30.1390.10">
    <property type="match status" value="1"/>
</dbReference>
<keyword evidence="3" id="KW-0687">Ribonucleoprotein</keyword>
<dbReference type="PANTHER" id="PTHR45987">
    <property type="entry name" value="39S RIBOSOMAL PROTEIN L12"/>
    <property type="match status" value="1"/>
</dbReference>
<comment type="caution">
    <text evidence="6">The sequence shown here is derived from an EMBL/GenBank/DDBJ whole genome shotgun (WGS) entry which is preliminary data.</text>
</comment>
<evidence type="ECO:0000259" key="5">
    <source>
        <dbReference type="Pfam" id="PF16320"/>
    </source>
</evidence>
<dbReference type="InterPro" id="IPR036235">
    <property type="entry name" value="Ribosomal_bL12_oligo_N_sf"/>
</dbReference>
<dbReference type="GO" id="GO:0003729">
    <property type="term" value="F:mRNA binding"/>
    <property type="evidence" value="ECO:0007669"/>
    <property type="project" value="TreeGrafter"/>
</dbReference>
<dbReference type="InterPro" id="IPR013823">
    <property type="entry name" value="Ribosomal_bL12_C"/>
</dbReference>
<reference evidence="6 7" key="1">
    <citation type="submission" date="2020-01" db="EMBL/GenBank/DDBJ databases">
        <authorList>
            <person name="Gupta K D."/>
        </authorList>
    </citation>
    <scope>NUCLEOTIDE SEQUENCE [LARGE SCALE GENOMIC DNA]</scope>
</reference>
<evidence type="ECO:0000313" key="7">
    <source>
        <dbReference type="Proteomes" id="UP000467700"/>
    </source>
</evidence>
<sequence>MENHCLSWLPICVAFRDEGGSRAFGRRRTTKPNRVINFKAFRLVSKSRYLRVTFISMASRCSGVLRAFSRPTSSIRYSRVANSSRWLATAAEAQKTSPPLPAKASTDATITRIVDDISGLTLLQAADLVAQLKTRLNIQEVAMPAAAPAPAAPAAAPTDEPAPEKPKEKTVFNVKLDSFDPASKPKVIREVKALVPNLTLMDAKKFVESVPKVLKENLTKEEAEKLQKVFEGIGAVVKLE</sequence>
<gene>
    <name evidence="6" type="ORF">AAE3_LOCUS2136</name>
</gene>
<dbReference type="Proteomes" id="UP000467700">
    <property type="component" value="Unassembled WGS sequence"/>
</dbReference>
<dbReference type="InterPro" id="IPR014719">
    <property type="entry name" value="Ribosomal_bL12_C/ClpS-like"/>
</dbReference>
<dbReference type="Pfam" id="PF16320">
    <property type="entry name" value="Ribosomal_L12_N"/>
    <property type="match status" value="1"/>
</dbReference>
<dbReference type="HAMAP" id="MF_00368">
    <property type="entry name" value="Ribosomal_bL12"/>
    <property type="match status" value="1"/>
</dbReference>
<dbReference type="EMBL" id="CACVBS010000028">
    <property type="protein sequence ID" value="CAA7260286.1"/>
    <property type="molecule type" value="Genomic_DNA"/>
</dbReference>
<evidence type="ECO:0000313" key="6">
    <source>
        <dbReference type="EMBL" id="CAA7260286.1"/>
    </source>
</evidence>
<dbReference type="Gene3D" id="1.20.5.710">
    <property type="entry name" value="Single helix bin"/>
    <property type="match status" value="1"/>
</dbReference>
<keyword evidence="2" id="KW-0689">Ribosomal protein</keyword>
<dbReference type="InterPro" id="IPR000206">
    <property type="entry name" value="Ribosomal_bL12"/>
</dbReference>
<evidence type="ECO:0000256" key="3">
    <source>
        <dbReference type="ARBA" id="ARBA00023274"/>
    </source>
</evidence>